<organism evidence="1">
    <name type="scientific">marine sediment metagenome</name>
    <dbReference type="NCBI Taxonomy" id="412755"/>
    <lineage>
        <taxon>unclassified sequences</taxon>
        <taxon>metagenomes</taxon>
        <taxon>ecological metagenomes</taxon>
    </lineage>
</organism>
<comment type="caution">
    <text evidence="1">The sequence shown here is derived from an EMBL/GenBank/DDBJ whole genome shotgun (WGS) entry which is preliminary data.</text>
</comment>
<accession>A0A0F9N950</accession>
<gene>
    <name evidence="1" type="ORF">LCGC14_1364930</name>
</gene>
<dbReference type="EMBL" id="LAZR01008567">
    <property type="protein sequence ID" value="KKM77942.1"/>
    <property type="molecule type" value="Genomic_DNA"/>
</dbReference>
<reference evidence="1" key="1">
    <citation type="journal article" date="2015" name="Nature">
        <title>Complex archaea that bridge the gap between prokaryotes and eukaryotes.</title>
        <authorList>
            <person name="Spang A."/>
            <person name="Saw J.H."/>
            <person name="Jorgensen S.L."/>
            <person name="Zaremba-Niedzwiedzka K."/>
            <person name="Martijn J."/>
            <person name="Lind A.E."/>
            <person name="van Eijk R."/>
            <person name="Schleper C."/>
            <person name="Guy L."/>
            <person name="Ettema T.J."/>
        </authorList>
    </citation>
    <scope>NUCLEOTIDE SEQUENCE</scope>
</reference>
<protein>
    <submittedName>
        <fullName evidence="1">Uncharacterized protein</fullName>
    </submittedName>
</protein>
<dbReference type="AlphaFoldDB" id="A0A0F9N950"/>
<proteinExistence type="predicted"/>
<name>A0A0F9N950_9ZZZZ</name>
<evidence type="ECO:0000313" key="1">
    <source>
        <dbReference type="EMBL" id="KKM77942.1"/>
    </source>
</evidence>
<sequence length="141" mass="15861">MTVIINDGYLWFGNGTDYLKVFCQHILYSNLVGPELEHYEGGVNLGFDLSKEWVVIKAVGVWLDTNTKYENFVSNIKSWQKANTLQVEVIRDGTNKVKIDGSSTIYPVLMTKGLNEIEKMPGNQEKFKIEGIILEQNGAAS</sequence>